<dbReference type="Proteomes" id="UP000178187">
    <property type="component" value="Unassembled WGS sequence"/>
</dbReference>
<dbReference type="PANTHER" id="PTHR40101:SF1">
    <property type="entry name" value="4FE-4S DOMAIN-CONTAINING PROTEIN"/>
    <property type="match status" value="1"/>
</dbReference>
<dbReference type="AlphaFoldDB" id="A0A1G1KVT6"/>
<comment type="caution">
    <text evidence="2">The sequence shown here is derived from an EMBL/GenBank/DDBJ whole genome shotgun (WGS) entry which is preliminary data.</text>
</comment>
<evidence type="ECO:0000313" key="2">
    <source>
        <dbReference type="EMBL" id="OGW96892.1"/>
    </source>
</evidence>
<protein>
    <recommendedName>
        <fullName evidence="1">DUF2148 domain-containing protein</fullName>
    </recommendedName>
</protein>
<evidence type="ECO:0000313" key="3">
    <source>
        <dbReference type="Proteomes" id="UP000178187"/>
    </source>
</evidence>
<reference evidence="2 3" key="1">
    <citation type="journal article" date="2016" name="Nat. Commun.">
        <title>Thousands of microbial genomes shed light on interconnected biogeochemical processes in an aquifer system.</title>
        <authorList>
            <person name="Anantharaman K."/>
            <person name="Brown C.T."/>
            <person name="Hug L.A."/>
            <person name="Sharon I."/>
            <person name="Castelle C.J."/>
            <person name="Probst A.J."/>
            <person name="Thomas B.C."/>
            <person name="Singh A."/>
            <person name="Wilkins M.J."/>
            <person name="Karaoz U."/>
            <person name="Brodie E.L."/>
            <person name="Williams K.H."/>
            <person name="Hubbard S.S."/>
            <person name="Banfield J.F."/>
        </authorList>
    </citation>
    <scope>NUCLEOTIDE SEQUENCE [LARGE SCALE GENOMIC DNA]</scope>
</reference>
<dbReference type="InterPro" id="IPR019224">
    <property type="entry name" value="DUF2148"/>
</dbReference>
<proteinExistence type="predicted"/>
<dbReference type="PANTHER" id="PTHR40101">
    <property type="entry name" value="CONSERVED PROTEIN"/>
    <property type="match status" value="1"/>
</dbReference>
<name>A0A1G1KVT6_9BACT</name>
<accession>A0A1G1KVT6</accession>
<evidence type="ECO:0000259" key="1">
    <source>
        <dbReference type="Pfam" id="PF09918"/>
    </source>
</evidence>
<feature type="domain" description="DUF2148" evidence="1">
    <location>
        <begin position="112"/>
        <end position="177"/>
    </location>
</feature>
<dbReference type="Pfam" id="PF09918">
    <property type="entry name" value="DUF2148"/>
    <property type="match status" value="1"/>
</dbReference>
<sequence length="179" mass="19065">MQAISGKQIIQTALMSVAQEMVIAAETAPKGCGENNMVSVILEEGAIQQISQKLNGMAKKYESPVFARDAENILSAPVMVLLGSKIKSLGLKKCGMCGMANCDEKNKHPEIPCVFNTGDLGIAIGSAVSVAMDRRVDNRIMYTVGQAALDMGILGPEVKIAYGIPLSATSKNPFFDRKT</sequence>
<organism evidence="2 3">
    <name type="scientific">Candidatus Danuiimicrobium aquiferis</name>
    <dbReference type="NCBI Taxonomy" id="1801832"/>
    <lineage>
        <taxon>Bacteria</taxon>
        <taxon>Pseudomonadati</taxon>
        <taxon>Candidatus Omnitrophota</taxon>
        <taxon>Candidatus Danuiimicrobium</taxon>
    </lineage>
</organism>
<gene>
    <name evidence="2" type="ORF">A3G33_06285</name>
</gene>
<dbReference type="EMBL" id="MHFR01000046">
    <property type="protein sequence ID" value="OGW96892.1"/>
    <property type="molecule type" value="Genomic_DNA"/>
</dbReference>